<dbReference type="InterPro" id="IPR056737">
    <property type="entry name" value="Beta-prop_ATRN-MKLN-like"/>
</dbReference>
<accession>A0AAD9KTK2</accession>
<evidence type="ECO:0000256" key="4">
    <source>
        <dbReference type="ARBA" id="ARBA00022692"/>
    </source>
</evidence>
<keyword evidence="2" id="KW-0880">Kelch repeat</keyword>
<evidence type="ECO:0000256" key="7">
    <source>
        <dbReference type="ARBA" id="ARBA00022837"/>
    </source>
</evidence>
<dbReference type="SUPFAM" id="SSF49854">
    <property type="entry name" value="Spermadhesin, CUB domain"/>
    <property type="match status" value="2"/>
</dbReference>
<keyword evidence="12 14" id="KW-0424">Laminin EGF-like domain</keyword>
<feature type="domain" description="Laminin EGF-like" evidence="19">
    <location>
        <begin position="1135"/>
        <end position="1185"/>
    </location>
</feature>
<feature type="disulfide bond" evidence="14">
    <location>
        <begin position="1157"/>
        <end position="1166"/>
    </location>
</feature>
<dbReference type="CDD" id="cd00041">
    <property type="entry name" value="CUB"/>
    <property type="match status" value="1"/>
</dbReference>
<feature type="domain" description="EGF-like" evidence="18">
    <location>
        <begin position="1012"/>
        <end position="1053"/>
    </location>
</feature>
<feature type="disulfide bond" evidence="14">
    <location>
        <begin position="1106"/>
        <end position="1115"/>
    </location>
</feature>
<dbReference type="Gene3D" id="2.120.10.80">
    <property type="entry name" value="Kelch-type beta propeller"/>
    <property type="match status" value="4"/>
</dbReference>
<keyword evidence="7" id="KW-0106">Calcium</keyword>
<feature type="domain" description="EGF-like" evidence="18">
    <location>
        <begin position="1351"/>
        <end position="1387"/>
    </location>
</feature>
<dbReference type="InterPro" id="IPR000742">
    <property type="entry name" value="EGF"/>
</dbReference>
<feature type="disulfide bond" evidence="14">
    <location>
        <begin position="1169"/>
        <end position="1183"/>
    </location>
</feature>
<evidence type="ECO:0000256" key="1">
    <source>
        <dbReference type="ARBA" id="ARBA00004479"/>
    </source>
</evidence>
<evidence type="ECO:0000256" key="8">
    <source>
        <dbReference type="ARBA" id="ARBA00022989"/>
    </source>
</evidence>
<comment type="caution">
    <text evidence="13">Lacks conserved residue(s) required for the propagation of feature annotation.</text>
</comment>
<evidence type="ECO:0000313" key="21">
    <source>
        <dbReference type="Proteomes" id="UP001209878"/>
    </source>
</evidence>
<evidence type="ECO:0000256" key="5">
    <source>
        <dbReference type="ARBA" id="ARBA00022729"/>
    </source>
</evidence>
<dbReference type="InterPro" id="IPR000859">
    <property type="entry name" value="CUB_dom"/>
</dbReference>
<dbReference type="Pfam" id="PF24981">
    <property type="entry name" value="Beta-prop_ATRN-LZTR1"/>
    <property type="match status" value="2"/>
</dbReference>
<feature type="domain" description="CUB" evidence="17">
    <location>
        <begin position="1187"/>
        <end position="1322"/>
    </location>
</feature>
<proteinExistence type="predicted"/>
<dbReference type="Gene3D" id="2.60.120.290">
    <property type="entry name" value="Spermadhesin, CUB domain"/>
    <property type="match status" value="2"/>
</dbReference>
<dbReference type="SMART" id="SM00042">
    <property type="entry name" value="CUB"/>
    <property type="match status" value="2"/>
</dbReference>
<keyword evidence="4 16" id="KW-0812">Transmembrane</keyword>
<evidence type="ECO:0000256" key="13">
    <source>
        <dbReference type="PROSITE-ProRule" id="PRU00076"/>
    </source>
</evidence>
<dbReference type="PROSITE" id="PS01248">
    <property type="entry name" value="EGF_LAM_1"/>
    <property type="match status" value="2"/>
</dbReference>
<evidence type="ECO:0000259" key="17">
    <source>
        <dbReference type="PROSITE" id="PS01180"/>
    </source>
</evidence>
<evidence type="ECO:0000256" key="11">
    <source>
        <dbReference type="ARBA" id="ARBA00023180"/>
    </source>
</evidence>
<organism evidence="20 21">
    <name type="scientific">Ridgeia piscesae</name>
    <name type="common">Tubeworm</name>
    <dbReference type="NCBI Taxonomy" id="27915"/>
    <lineage>
        <taxon>Eukaryota</taxon>
        <taxon>Metazoa</taxon>
        <taxon>Spiralia</taxon>
        <taxon>Lophotrochozoa</taxon>
        <taxon>Annelida</taxon>
        <taxon>Polychaeta</taxon>
        <taxon>Sedentaria</taxon>
        <taxon>Canalipalpata</taxon>
        <taxon>Sabellida</taxon>
        <taxon>Siboglinidae</taxon>
        <taxon>Ridgeia</taxon>
    </lineage>
</organism>
<feature type="region of interest" description="Disordered" evidence="15">
    <location>
        <begin position="2413"/>
        <end position="2432"/>
    </location>
</feature>
<dbReference type="Gene3D" id="2.10.25.10">
    <property type="entry name" value="Laminin"/>
    <property type="match status" value="7"/>
</dbReference>
<dbReference type="SMART" id="SM00179">
    <property type="entry name" value="EGF_CA"/>
    <property type="match status" value="2"/>
</dbReference>
<dbReference type="PANTHER" id="PTHR46093:SF16">
    <property type="entry name" value="MULTIPLE EGF-LIKE-DOMAINS 8"/>
    <property type="match status" value="1"/>
</dbReference>
<keyword evidence="11" id="KW-0325">Glycoprotein</keyword>
<dbReference type="PROSITE" id="PS01186">
    <property type="entry name" value="EGF_2"/>
    <property type="match status" value="4"/>
</dbReference>
<name>A0AAD9KTK2_RIDPI</name>
<keyword evidence="10 13" id="KW-1015">Disulfide bond</keyword>
<protein>
    <recommendedName>
        <fullName evidence="22">Multiple epidermal growth factor-like domains protein 8</fullName>
    </recommendedName>
</protein>
<evidence type="ECO:0000256" key="14">
    <source>
        <dbReference type="PROSITE-ProRule" id="PRU00460"/>
    </source>
</evidence>
<dbReference type="InterPro" id="IPR006652">
    <property type="entry name" value="Kelch_1"/>
</dbReference>
<dbReference type="PROSITE" id="PS01187">
    <property type="entry name" value="EGF_CA"/>
    <property type="match status" value="1"/>
</dbReference>
<keyword evidence="21" id="KW-1185">Reference proteome</keyword>
<dbReference type="PROSITE" id="PS00010">
    <property type="entry name" value="ASX_HYDROXYL"/>
    <property type="match status" value="1"/>
</dbReference>
<dbReference type="PANTHER" id="PTHR46093">
    <property type="entry name" value="ACYL-COA-BINDING DOMAIN-CONTAINING PROTEIN 5"/>
    <property type="match status" value="1"/>
</dbReference>
<feature type="domain" description="EGF-like" evidence="18">
    <location>
        <begin position="124"/>
        <end position="156"/>
    </location>
</feature>
<keyword evidence="8 16" id="KW-1133">Transmembrane helix</keyword>
<evidence type="ECO:0000256" key="6">
    <source>
        <dbReference type="ARBA" id="ARBA00022737"/>
    </source>
</evidence>
<dbReference type="PROSITE" id="PS50026">
    <property type="entry name" value="EGF_3"/>
    <property type="match status" value="4"/>
</dbReference>
<dbReference type="InterPro" id="IPR016201">
    <property type="entry name" value="PSI"/>
</dbReference>
<evidence type="ECO:0000256" key="15">
    <source>
        <dbReference type="SAM" id="MobiDB-lite"/>
    </source>
</evidence>
<feature type="disulfide bond" evidence="13">
    <location>
        <begin position="127"/>
        <end position="137"/>
    </location>
</feature>
<feature type="domain" description="CUB" evidence="17">
    <location>
        <begin position="17"/>
        <end position="92"/>
    </location>
</feature>
<dbReference type="PROSITE" id="PS00022">
    <property type="entry name" value="EGF_1"/>
    <property type="match status" value="4"/>
</dbReference>
<dbReference type="InterPro" id="IPR000152">
    <property type="entry name" value="EGF-type_Asp/Asn_hydroxyl_site"/>
</dbReference>
<evidence type="ECO:0000256" key="10">
    <source>
        <dbReference type="ARBA" id="ARBA00023157"/>
    </source>
</evidence>
<dbReference type="Pfam" id="PF12947">
    <property type="entry name" value="EGF_3"/>
    <property type="match status" value="1"/>
</dbReference>
<evidence type="ECO:0000259" key="19">
    <source>
        <dbReference type="PROSITE" id="PS50027"/>
    </source>
</evidence>
<dbReference type="GO" id="GO:0005509">
    <property type="term" value="F:calcium ion binding"/>
    <property type="evidence" value="ECO:0007669"/>
    <property type="project" value="InterPro"/>
</dbReference>
<gene>
    <name evidence="20" type="ORF">NP493_620g00006</name>
</gene>
<keyword evidence="9 16" id="KW-0472">Membrane</keyword>
<dbReference type="Pfam" id="PF00431">
    <property type="entry name" value="CUB"/>
    <property type="match status" value="1"/>
</dbReference>
<dbReference type="SMART" id="SM00612">
    <property type="entry name" value="Kelch"/>
    <property type="match status" value="4"/>
</dbReference>
<dbReference type="CDD" id="cd00055">
    <property type="entry name" value="EGF_Lam"/>
    <property type="match status" value="3"/>
</dbReference>
<keyword evidence="5" id="KW-0732">Signal</keyword>
<dbReference type="InterPro" id="IPR002049">
    <property type="entry name" value="LE_dom"/>
</dbReference>
<evidence type="ECO:0000256" key="3">
    <source>
        <dbReference type="ARBA" id="ARBA00022536"/>
    </source>
</evidence>
<dbReference type="Pfam" id="PF23106">
    <property type="entry name" value="EGF_Teneurin"/>
    <property type="match status" value="1"/>
</dbReference>
<dbReference type="CDD" id="cd00054">
    <property type="entry name" value="EGF_CA"/>
    <property type="match status" value="1"/>
</dbReference>
<feature type="disulfide bond" evidence="13">
    <location>
        <begin position="113"/>
        <end position="122"/>
    </location>
</feature>
<keyword evidence="3 13" id="KW-0245">EGF-like domain</keyword>
<feature type="transmembrane region" description="Helical" evidence="16">
    <location>
        <begin position="2519"/>
        <end position="2541"/>
    </location>
</feature>
<dbReference type="FunFam" id="2.10.25.10:FF:000202">
    <property type="entry name" value="Multiple epidermal growth factor-like domains 8"/>
    <property type="match status" value="1"/>
</dbReference>
<dbReference type="Proteomes" id="UP001209878">
    <property type="component" value="Unassembled WGS sequence"/>
</dbReference>
<evidence type="ECO:0000256" key="16">
    <source>
        <dbReference type="SAM" id="Phobius"/>
    </source>
</evidence>
<dbReference type="InterPro" id="IPR001881">
    <property type="entry name" value="EGF-like_Ca-bd_dom"/>
</dbReference>
<comment type="caution">
    <text evidence="20">The sequence shown here is derived from an EMBL/GenBank/DDBJ whole genome shotgun (WGS) entry which is preliminary data.</text>
</comment>
<feature type="disulfide bond" evidence="13">
    <location>
        <begin position="146"/>
        <end position="155"/>
    </location>
</feature>
<dbReference type="SMART" id="SM00181">
    <property type="entry name" value="EGF"/>
    <property type="match status" value="11"/>
</dbReference>
<dbReference type="SMART" id="SM00180">
    <property type="entry name" value="EGF_Lam"/>
    <property type="match status" value="3"/>
</dbReference>
<evidence type="ECO:0000256" key="9">
    <source>
        <dbReference type="ARBA" id="ARBA00023136"/>
    </source>
</evidence>
<sequence>MTSVTCHDLSVFVTAGGPGKFISLQFVSMKTECSYDYLFVYDGQSYSAPLLASFSGSTLPDRVLASSGHMLIHFYSDRNYRLQGFYGHYNITDCPYNCSSQGVCNPSTHQCMCHQGYQGAGCEATVCPDNCNEHGTCNSSLKRCVCEVGYAGHSCELPMTANAAHGTWYQLAPEGTGFQPRTGHVGVFIPSINCLYVFGGNTLNSLLDELIRYCFDKNMWHVLPRSGLWPEPRHEHAVAETDGNFFIFGGILQNKTHSDELWFYNVTENRWTLMAGGSAVHPLGVASHTLTFVDSRWLYLFGGRTMNGHFLSDMYRIDYRNATEWERVESRGGKIADRRLVGHSAVYHPSSLSILVFGGFLPDYAKFPKRTNILNAYHIVENYWSRLYFHELDAPKDRAFHTAAIMGNYMVIHGGNEHIHHEEEICYDHQIYYYHLGCHTWVHHKSLETISTGYRSNPTKGRFSHVAVPAFGNTLLVVGGYRGNVLGDLLAFMVPQVVARNQNDPTFQQSDADFCMQYKDTDSCKFNPECIWCLKLPEVATEGCLHRSQAQFKVREQVNTSLTTLWLNEKCAWCVKEAQCQKITEMTGMCDVTPSTQVYGWWGKNSSRLTNIGQCSVEDFPAGLHSIKYRKPPNWLYPDEVEIIRTSVFEAQFDNENILGGEYVAKVQGFLHPLGAPSDDENLQVHLVVVSAKSRLYISPDDSPADKELVAELNSATYNNMLARRPDGTRIFPDESRGHKYFVEQVATQLTVGPGKTAALKSTLQIEWNGALPSNTHRRHMFTAEFLEPFSGNTVCVNYTNCLMCLTDLSCGWCPSSGQCVQRVTSVPTDRGQCASTLGRGHHLVLNAAECPLCADYIECSACATDPLCEWMTSEARCLRRGRFNESVHHPARCPPPCQHSQECAWCEKTRTCFPFIEYVLRFSYGSCVQWIDSMSTQQACHDCSRYVTCGECLASYECGWCGNRDNPTIGRCLTGDFLDVESSSNCSALVAGIHNVSINEPADWSYGVCPDVEECRLELHDCHANATCHNTPTSYDCVCNRGFTGDGRSRCDRTCYYDCVHGQCSGSPHFQCVCHIGWTGVDCATDCGCHNHSTCVNGSGQCDKCEHWTTGSHCEMCQPGSFGDATTSQNCSPCECNGHEDESLGFCDNTTGVCHCQGNTQGDHCETCLDGYYGNPRNGSMCFLNCEGRTILGSVTSGALGSYAGSGVTSKLHAYCLWILTVHHDLTNLRLLDVTPSITFTMHTDIKTLCSWDFVYVYDGIPGFMTSESQSKATLLAAYCGYGLEAPLSVEAYSGYLTIYFEGDVGPNSSSRGFNASYHVNRCPYHCHSNRTCVGNRCVCQEGYGGVTCETLLCPNNCSTDLNQGICNKTLGQCVCSDGYGGEDCNKTVGPDAASFQSVYDPWRMLGPGAFNSSLARTGHSLVTCDGNLVYMFGGYSLSHDILNDLWRYNIATNQWTLLKPANEEEPAARYQHAAVCVPTLHAMYVFGGLGTSGAVAEMWKYNLDSSRWSKLQIAELDEWPVPPMAGHTMTLVDSTKVWIVGGFSTANYYSEVTYEYDTSNNKWQHLELNGSTPTGMYGHSAVYHRPSKAIYVFGGYEYQTDKNIPSSNLYTIDVTRKQWNVLPPEPNNKPPARYFHGAVTTDQYMVVLGGWTRQRDFDSSVTIYRYWCNRWMNISVSDAKVFGDGIPAVVGGAAIVSERGDIYFVAGFNSLSHGTVTRLSLPIDLCQLQTSTNDCLNQSGCAACIDDTNATYCYTIDTKPPNKCLVANSTVLQGAKCDAPRMQRHDCVQRPTCSECLAEWPVLDLHTKSCQWCSNCLHGKCISVADKCDVVNQCQRQQRVIKELGSCVERLCQASDCDKCKVQKQKNPCIWTRQFKRSSEIGRTLSLIPIYNWNCVTRSLLDATPYKIESSPPNACPMRCYQYTTCAACLSSLGGEGGAQECLWSVLMQQCLPLAAVQLLCASGKCGHILSGNADRCPLRCSIHVQCLTCLATPGCGWCAFSGLNGRGVCMKGGLQGPVKGVCSAAGVSLEDEPLSEQAANWSAVATGPPHWAFSKCPPENECLNVHHNCDDSENCTDLAVGFHCVLLATVAPVCHQGCEPFGACIAPDVCRCNFSYVGHNCSTECQCNKHSDCRSVEETRVCLQCQHHTQGEQCGECKPLFIGNPTDGGTCESCKEFCHHHATVCLTHKQYNMSITHPSLPLDPGNVTGWIMQGPRDRSQAVCVQCGNNTQNERCSVCKRGFFRLGESPLTEPCQACQCQGHSDFCDSDTGINCDCHNNTKSPRCDPKTNGKPCYEIQCTECVENFLGTPTRGHHCYRQMSVDRDYCFDPTTQMQCDNHAQLPRPLPRGRTVFFAVQPKYLNVDIRITLDVTAGGVDVYFSSLDDTYKVDTDRHTGIHHVTIDPNYNKKLRQRRSTEASLSRHRRDSDNVTNVSDDTYINRVVTAADMNTFVTVVEPHTFLVVRSVQHRLVITLPNKVHNLKELRFYLILYGVGSHVQNNTFGNLFFRQDQPHIDLFVFFSVFFSCFFLFLAICVMLWKAKQAYDTRQSRHQRKLEMKHMASRPFGRALVVIDPPSNLELQHSAIPLSRVAHRPRTLWSRAHTSGGPTDDPQFHVNPLTLEPTDDGVAVIGTMFIQLPGDSTVTVRACLGSSLMTMRVLYPIVHHFPKQSLRHNTNSSVA</sequence>
<comment type="subcellular location">
    <subcellularLocation>
        <location evidence="1">Membrane</location>
        <topology evidence="1">Single-pass type I membrane protein</topology>
    </subcellularLocation>
</comment>
<dbReference type="InterPro" id="IPR018097">
    <property type="entry name" value="EGF_Ca-bd_CS"/>
</dbReference>
<dbReference type="SUPFAM" id="SSF117281">
    <property type="entry name" value="Kelch motif"/>
    <property type="match status" value="3"/>
</dbReference>
<dbReference type="GO" id="GO:0048731">
    <property type="term" value="P:system development"/>
    <property type="evidence" value="ECO:0007669"/>
    <property type="project" value="UniProtKB-ARBA"/>
</dbReference>
<dbReference type="PROSITE" id="PS50027">
    <property type="entry name" value="EGF_LAM_2"/>
    <property type="match status" value="2"/>
</dbReference>
<dbReference type="Pfam" id="PF24973">
    <property type="entry name" value="EGF_LMN_ATRN"/>
    <property type="match status" value="3"/>
</dbReference>
<dbReference type="GO" id="GO:0048513">
    <property type="term" value="P:animal organ development"/>
    <property type="evidence" value="ECO:0007669"/>
    <property type="project" value="UniProtKB-ARBA"/>
</dbReference>
<feature type="disulfide bond" evidence="13">
    <location>
        <begin position="94"/>
        <end position="104"/>
    </location>
</feature>
<evidence type="ECO:0000256" key="2">
    <source>
        <dbReference type="ARBA" id="ARBA00022441"/>
    </source>
</evidence>
<dbReference type="PRINTS" id="PR00011">
    <property type="entry name" value="EGFLAMININ"/>
</dbReference>
<dbReference type="EMBL" id="JAODUO010000620">
    <property type="protein sequence ID" value="KAK2177050.1"/>
    <property type="molecule type" value="Genomic_DNA"/>
</dbReference>
<reference evidence="20" key="1">
    <citation type="journal article" date="2023" name="Mol. Biol. Evol.">
        <title>Third-Generation Sequencing Reveals the Adaptive Role of the Epigenome in Three Deep-Sea Polychaetes.</title>
        <authorList>
            <person name="Perez M."/>
            <person name="Aroh O."/>
            <person name="Sun Y."/>
            <person name="Lan Y."/>
            <person name="Juniper S.K."/>
            <person name="Young C.R."/>
            <person name="Angers B."/>
            <person name="Qian P.Y."/>
        </authorList>
    </citation>
    <scope>NUCLEOTIDE SEQUENCE</scope>
    <source>
        <strain evidence="20">R07B-5</strain>
    </source>
</reference>
<dbReference type="SMART" id="SM00423">
    <property type="entry name" value="PSI"/>
    <property type="match status" value="6"/>
</dbReference>
<dbReference type="InterPro" id="IPR035914">
    <property type="entry name" value="Sperma_CUB_dom_sf"/>
</dbReference>
<feature type="disulfide bond" evidence="14">
    <location>
        <begin position="1118"/>
        <end position="1132"/>
    </location>
</feature>
<dbReference type="InterPro" id="IPR024731">
    <property type="entry name" value="NELL2-like_EGF"/>
</dbReference>
<feature type="domain" description="EGF-like" evidence="18">
    <location>
        <begin position="90"/>
        <end position="123"/>
    </location>
</feature>
<dbReference type="GO" id="GO:0016020">
    <property type="term" value="C:membrane"/>
    <property type="evidence" value="ECO:0007669"/>
    <property type="project" value="UniProtKB-SubCell"/>
</dbReference>
<evidence type="ECO:0000313" key="20">
    <source>
        <dbReference type="EMBL" id="KAK2177050.1"/>
    </source>
</evidence>
<evidence type="ECO:0000256" key="12">
    <source>
        <dbReference type="ARBA" id="ARBA00023292"/>
    </source>
</evidence>
<dbReference type="SUPFAM" id="SSF57196">
    <property type="entry name" value="EGF/Laminin"/>
    <property type="match status" value="4"/>
</dbReference>
<dbReference type="InterPro" id="IPR015915">
    <property type="entry name" value="Kelch-typ_b-propeller"/>
</dbReference>
<feature type="domain" description="Laminin EGF-like" evidence="19">
    <location>
        <begin position="1088"/>
        <end position="1134"/>
    </location>
</feature>
<keyword evidence="6" id="KW-0677">Repeat</keyword>
<evidence type="ECO:0008006" key="22">
    <source>
        <dbReference type="Google" id="ProtNLM"/>
    </source>
</evidence>
<evidence type="ECO:0000259" key="18">
    <source>
        <dbReference type="PROSITE" id="PS50026"/>
    </source>
</evidence>
<dbReference type="PROSITE" id="PS01180">
    <property type="entry name" value="CUB"/>
    <property type="match status" value="2"/>
</dbReference>
<feature type="disulfide bond" evidence="13">
    <location>
        <begin position="1377"/>
        <end position="1386"/>
    </location>
</feature>
<dbReference type="FunFam" id="2.10.25.10:FF:000191">
    <property type="entry name" value="Multiple epidermal growth factor-like domains 8"/>
    <property type="match status" value="1"/>
</dbReference>
<dbReference type="InterPro" id="IPR056863">
    <property type="entry name" value="LMN_ATRN_NET-like_EGF"/>
</dbReference>